<evidence type="ECO:0000313" key="3">
    <source>
        <dbReference type="Proteomes" id="UP000721861"/>
    </source>
</evidence>
<evidence type="ECO:0008006" key="4">
    <source>
        <dbReference type="Google" id="ProtNLM"/>
    </source>
</evidence>
<dbReference type="Pfam" id="PF20244">
    <property type="entry name" value="DUF6599"/>
    <property type="match status" value="1"/>
</dbReference>
<evidence type="ECO:0000313" key="2">
    <source>
        <dbReference type="EMBL" id="MBS2209787.1"/>
    </source>
</evidence>
<keyword evidence="1" id="KW-0732">Signal</keyword>
<reference evidence="2 3" key="1">
    <citation type="journal article" date="2014" name="Int. J. Syst. Evol. Microbiol.">
        <title>Carboxylicivirga gen. nov. in the family Marinilabiliaceae with two novel species, Carboxylicivirga mesophila sp. nov. and Carboxylicivirga taeanensis sp. nov., and reclassification of Cytophaga fermentans as Saccharicrinis fermentans gen. nov., comb. nov.</title>
        <authorList>
            <person name="Yang S.H."/>
            <person name="Seo H.S."/>
            <person name="Woo J.H."/>
            <person name="Oh H.M."/>
            <person name="Jang H."/>
            <person name="Lee J.H."/>
            <person name="Kim S.J."/>
            <person name="Kwon K.K."/>
        </authorList>
    </citation>
    <scope>NUCLEOTIDE SEQUENCE [LARGE SCALE GENOMIC DNA]</scope>
    <source>
        <strain evidence="2 3">JCM 18290</strain>
    </source>
</reference>
<protein>
    <recommendedName>
        <fullName evidence="4">DUF4369 domain-containing protein</fullName>
    </recommendedName>
</protein>
<evidence type="ECO:0000256" key="1">
    <source>
        <dbReference type="SAM" id="SignalP"/>
    </source>
</evidence>
<gene>
    <name evidence="2" type="ORF">KEM09_00120</name>
</gene>
<dbReference type="EMBL" id="JAGUCN010000001">
    <property type="protein sequence ID" value="MBS2209787.1"/>
    <property type="molecule type" value="Genomic_DNA"/>
</dbReference>
<feature type="signal peptide" evidence="1">
    <location>
        <begin position="1"/>
        <end position="19"/>
    </location>
</feature>
<feature type="chain" id="PRO_5046858506" description="DUF4369 domain-containing protein" evidence="1">
    <location>
        <begin position="20"/>
        <end position="248"/>
    </location>
</feature>
<organism evidence="2 3">
    <name type="scientific">Carboxylicivirga mesophila</name>
    <dbReference type="NCBI Taxonomy" id="1166478"/>
    <lineage>
        <taxon>Bacteria</taxon>
        <taxon>Pseudomonadati</taxon>
        <taxon>Bacteroidota</taxon>
        <taxon>Bacteroidia</taxon>
        <taxon>Marinilabiliales</taxon>
        <taxon>Marinilabiliaceae</taxon>
        <taxon>Carboxylicivirga</taxon>
    </lineage>
</organism>
<keyword evidence="3" id="KW-1185">Reference proteome</keyword>
<proteinExistence type="predicted"/>
<name>A0ABS5K4A2_9BACT</name>
<accession>A0ABS5K4A2</accession>
<dbReference type="Proteomes" id="UP000721861">
    <property type="component" value="Unassembled WGS sequence"/>
</dbReference>
<sequence>MTRLFIIASFIISATFCHAQIKVTSEQTYDAGALYGYMNGGSELYKEYQFQKLTVQELEIEGQELKFECFEMATPILAYGIFSVNVYQCQSAENSLLPYLCATDYQLQAVYGNKYLSIINNTGSSDAQKVAEKILHSFMENNHEKHDALLPKCITRLKADQVMYMNGMLAMENRAAQWTELYQQLELHNCYIIKWKASIVSVMVFQADKKSINDFADESYLVKQKKSVAYIAIKGYDDAFINQLFKTL</sequence>
<comment type="caution">
    <text evidence="2">The sequence shown here is derived from an EMBL/GenBank/DDBJ whole genome shotgun (WGS) entry which is preliminary data.</text>
</comment>
<dbReference type="InterPro" id="IPR046534">
    <property type="entry name" value="DUF6599"/>
</dbReference>
<dbReference type="RefSeq" id="WP_212223554.1">
    <property type="nucleotide sequence ID" value="NZ_JAGUCN010000001.1"/>
</dbReference>